<evidence type="ECO:0000256" key="1">
    <source>
        <dbReference type="SAM" id="MobiDB-lite"/>
    </source>
</evidence>
<evidence type="ECO:0000313" key="3">
    <source>
        <dbReference type="EnsemblFungi" id="PTTG_26230-t43_1-p1"/>
    </source>
</evidence>
<organism evidence="2">
    <name type="scientific">Puccinia triticina (isolate 1-1 / race 1 (BBBD))</name>
    <name type="common">Brown leaf rust fungus</name>
    <dbReference type="NCBI Taxonomy" id="630390"/>
    <lineage>
        <taxon>Eukaryota</taxon>
        <taxon>Fungi</taxon>
        <taxon>Dikarya</taxon>
        <taxon>Basidiomycota</taxon>
        <taxon>Pucciniomycotina</taxon>
        <taxon>Pucciniomycetes</taxon>
        <taxon>Pucciniales</taxon>
        <taxon>Pucciniaceae</taxon>
        <taxon>Puccinia</taxon>
    </lineage>
</organism>
<accession>A0A180GXL9</accession>
<proteinExistence type="predicted"/>
<reference evidence="3 4" key="3">
    <citation type="journal article" date="2017" name="G3 (Bethesda)">
        <title>Comparative analysis highlights variable genome content of wheat rusts and divergence of the mating loci.</title>
        <authorList>
            <person name="Cuomo C.A."/>
            <person name="Bakkeren G."/>
            <person name="Khalil H.B."/>
            <person name="Panwar V."/>
            <person name="Joly D."/>
            <person name="Linning R."/>
            <person name="Sakthikumar S."/>
            <person name="Song X."/>
            <person name="Adiconis X."/>
            <person name="Fan L."/>
            <person name="Goldberg J.M."/>
            <person name="Levin J.Z."/>
            <person name="Young S."/>
            <person name="Zeng Q."/>
            <person name="Anikster Y."/>
            <person name="Bruce M."/>
            <person name="Wang M."/>
            <person name="Yin C."/>
            <person name="McCallum B."/>
            <person name="Szabo L.J."/>
            <person name="Hulbert S."/>
            <person name="Chen X."/>
            <person name="Fellers J.P."/>
        </authorList>
    </citation>
    <scope>NUCLEOTIDE SEQUENCE</scope>
    <source>
        <strain evidence="4">Isolate 1-1 / race 1 (BBBD)</strain>
        <strain evidence="3">isolate 1-1 / race 1 (BBBD)</strain>
    </source>
</reference>
<dbReference type="Proteomes" id="UP000005240">
    <property type="component" value="Unassembled WGS sequence"/>
</dbReference>
<reference evidence="2" key="2">
    <citation type="submission" date="2016-05" db="EMBL/GenBank/DDBJ databases">
        <title>Comparative analysis highlights variable genome content of wheat rusts and divergence of the mating loci.</title>
        <authorList>
            <person name="Cuomo C.A."/>
            <person name="Bakkeren G."/>
            <person name="Szabo L."/>
            <person name="Khalil H."/>
            <person name="Joly D."/>
            <person name="Goldberg J."/>
            <person name="Young S."/>
            <person name="Zeng Q."/>
            <person name="Fellers J."/>
        </authorList>
    </citation>
    <scope>NUCLEOTIDE SEQUENCE [LARGE SCALE GENOMIC DNA]</scope>
    <source>
        <strain evidence="2">1-1 BBBD Race 1</strain>
    </source>
</reference>
<keyword evidence="4" id="KW-1185">Reference proteome</keyword>
<evidence type="ECO:0000313" key="2">
    <source>
        <dbReference type="EMBL" id="OAV96743.1"/>
    </source>
</evidence>
<name>A0A180GXL9_PUCT1</name>
<dbReference type="VEuPathDB" id="FungiDB:PTTG_26230"/>
<gene>
    <name evidence="2" type="ORF">PTTG_26230</name>
</gene>
<evidence type="ECO:0000313" key="4">
    <source>
        <dbReference type="Proteomes" id="UP000005240"/>
    </source>
</evidence>
<feature type="region of interest" description="Disordered" evidence="1">
    <location>
        <begin position="1"/>
        <end position="21"/>
    </location>
</feature>
<dbReference type="AlphaFoldDB" id="A0A180GXL9"/>
<reference evidence="3" key="4">
    <citation type="submission" date="2025-05" db="UniProtKB">
        <authorList>
            <consortium name="EnsemblFungi"/>
        </authorList>
    </citation>
    <scope>IDENTIFICATION</scope>
    <source>
        <strain evidence="3">isolate 1-1 / race 1 (BBBD)</strain>
    </source>
</reference>
<sequence>MWTKTTRSRSSASPTAAPGGTIVEIKRPWKASAEGSTTVLGEDALEGQELLYQHVSARRPFTGPHYRREQDAFQALLQALVRGFWARPVPAHAGMGSHGAYVARFFTPFSHARLLQARRERLGEMDGLMDFRGSRAFVQPLAVYLTEYGPFVRLVVAAQAAPAPPPAVTRSARLTRAHRPQELGPVRGRVLELSPDELALFRNASFLDSFV</sequence>
<protein>
    <submittedName>
        <fullName evidence="2 3">Uncharacterized protein</fullName>
    </submittedName>
</protein>
<dbReference type="STRING" id="630390.A0A180GXL9"/>
<reference evidence="2" key="1">
    <citation type="submission" date="2009-11" db="EMBL/GenBank/DDBJ databases">
        <authorList>
            <consortium name="The Broad Institute Genome Sequencing Platform"/>
            <person name="Ward D."/>
            <person name="Feldgarden M."/>
            <person name="Earl A."/>
            <person name="Young S.K."/>
            <person name="Zeng Q."/>
            <person name="Koehrsen M."/>
            <person name="Alvarado L."/>
            <person name="Berlin A."/>
            <person name="Bochicchio J."/>
            <person name="Borenstein D."/>
            <person name="Chapman S.B."/>
            <person name="Chen Z."/>
            <person name="Engels R."/>
            <person name="Freedman E."/>
            <person name="Gellesch M."/>
            <person name="Goldberg J."/>
            <person name="Griggs A."/>
            <person name="Gujja S."/>
            <person name="Heilman E."/>
            <person name="Heiman D."/>
            <person name="Hepburn T."/>
            <person name="Howarth C."/>
            <person name="Jen D."/>
            <person name="Larson L."/>
            <person name="Lewis B."/>
            <person name="Mehta T."/>
            <person name="Park D."/>
            <person name="Pearson M."/>
            <person name="Roberts A."/>
            <person name="Saif S."/>
            <person name="Shea T."/>
            <person name="Shenoy N."/>
            <person name="Sisk P."/>
            <person name="Stolte C."/>
            <person name="Sykes S."/>
            <person name="Thomson T."/>
            <person name="Walk T."/>
            <person name="White J."/>
            <person name="Yandava C."/>
            <person name="Izard J."/>
            <person name="Baranova O.V."/>
            <person name="Blanton J.M."/>
            <person name="Tanner A.C."/>
            <person name="Dewhirst F.E."/>
            <person name="Haas B."/>
            <person name="Nusbaum C."/>
            <person name="Birren B."/>
        </authorList>
    </citation>
    <scope>NUCLEOTIDE SEQUENCE [LARGE SCALE GENOMIC DNA]</scope>
    <source>
        <strain evidence="2">1-1 BBBD Race 1</strain>
    </source>
</reference>
<dbReference type="EMBL" id="ADAS02000017">
    <property type="protein sequence ID" value="OAV96743.1"/>
    <property type="molecule type" value="Genomic_DNA"/>
</dbReference>
<feature type="compositionally biased region" description="Low complexity" evidence="1">
    <location>
        <begin position="8"/>
        <end position="21"/>
    </location>
</feature>
<dbReference type="EnsemblFungi" id="PTTG_26230-t43_1">
    <property type="protein sequence ID" value="PTTG_26230-t43_1-p1"/>
    <property type="gene ID" value="PTTG_26230"/>
</dbReference>